<dbReference type="AlphaFoldDB" id="A0AAW0BX46"/>
<organism evidence="1 2">
    <name type="scientific">Paramarasmius palmivorus</name>
    <dbReference type="NCBI Taxonomy" id="297713"/>
    <lineage>
        <taxon>Eukaryota</taxon>
        <taxon>Fungi</taxon>
        <taxon>Dikarya</taxon>
        <taxon>Basidiomycota</taxon>
        <taxon>Agaricomycotina</taxon>
        <taxon>Agaricomycetes</taxon>
        <taxon>Agaricomycetidae</taxon>
        <taxon>Agaricales</taxon>
        <taxon>Marasmiineae</taxon>
        <taxon>Marasmiaceae</taxon>
        <taxon>Paramarasmius</taxon>
    </lineage>
</organism>
<comment type="caution">
    <text evidence="1">The sequence shown here is derived from an EMBL/GenBank/DDBJ whole genome shotgun (WGS) entry which is preliminary data.</text>
</comment>
<evidence type="ECO:0000313" key="2">
    <source>
        <dbReference type="Proteomes" id="UP001383192"/>
    </source>
</evidence>
<reference evidence="1 2" key="1">
    <citation type="submission" date="2024-01" db="EMBL/GenBank/DDBJ databases">
        <title>A draft genome for a cacao thread blight-causing isolate of Paramarasmius palmivorus.</title>
        <authorList>
            <person name="Baruah I.K."/>
            <person name="Bukari Y."/>
            <person name="Amoako-Attah I."/>
            <person name="Meinhardt L.W."/>
            <person name="Bailey B.A."/>
            <person name="Cohen S.P."/>
        </authorList>
    </citation>
    <scope>NUCLEOTIDE SEQUENCE [LARGE SCALE GENOMIC DNA]</scope>
    <source>
        <strain evidence="1 2">GH-12</strain>
    </source>
</reference>
<protein>
    <submittedName>
        <fullName evidence="1">Uncharacterized protein</fullName>
    </submittedName>
</protein>
<evidence type="ECO:0000313" key="1">
    <source>
        <dbReference type="EMBL" id="KAK7030889.1"/>
    </source>
</evidence>
<gene>
    <name evidence="1" type="ORF">VNI00_013999</name>
</gene>
<keyword evidence="2" id="KW-1185">Reference proteome</keyword>
<accession>A0AAW0BX46</accession>
<dbReference type="Proteomes" id="UP001383192">
    <property type="component" value="Unassembled WGS sequence"/>
</dbReference>
<sequence>MASEETSTELQGRSTSVTGLHSLMPEIVDKIVDEVVGEVSYDKETGVIDVSTEAMHDLNSMALLGKDWVFRTRWIQARCLLGAEPDAAMWEGLLRVLNGPVTSSFVDRIECFYFNMPEGIHCPQDDPLPLWRKETPPPFSNYERRHSHPYLRFLDTKLDSGKTVGAVIYSKTRDVSLVPVRYPAFLRVRELLVLTATFANITYLKLADWSVKEYRDAVNFLRAFKCLEKVDLGQLYVVEDNEEEAWKRLEGKTKPRLKNLQEAWTWDVESPYSMLALLEAGSPFPSLRNLFWRFGWQFFNRLEEKTAEGEWLWPGAWTRLFSMLEGLEMAHLEMLEGLGGKCTILCYGTQLIQSHPETWDLIFLDQACKKLIKLSVFFPDDIDVGDFLVFNLPKDHLLYLNVSNLHASSKLKDIDMILSGFPKLLKVTDVLYNPEEVEEVTKEIALRMPLCHARKMLRVQVAKKEEESD</sequence>
<name>A0AAW0BX46_9AGAR</name>
<proteinExistence type="predicted"/>
<dbReference type="EMBL" id="JAYKXP010000074">
    <property type="protein sequence ID" value="KAK7030889.1"/>
    <property type="molecule type" value="Genomic_DNA"/>
</dbReference>